<protein>
    <submittedName>
        <fullName evidence="1">Uncharacterized protein</fullName>
    </submittedName>
</protein>
<sequence length="108" mass="11805">MVALIRMSSSLNTGMPAVNSREKSCDNVDLAPLSNFPNVQMVALILNSREKSCDNVDLVPLSNFPNVQMVALIRMSSSLNTGVPTVNSREESCDNVDLVPLSNFPFKF</sequence>
<proteinExistence type="predicted"/>
<organism evidence="1 2">
    <name type="scientific">Araneus ventricosus</name>
    <name type="common">Orbweaver spider</name>
    <name type="synonym">Epeira ventricosa</name>
    <dbReference type="NCBI Taxonomy" id="182803"/>
    <lineage>
        <taxon>Eukaryota</taxon>
        <taxon>Metazoa</taxon>
        <taxon>Ecdysozoa</taxon>
        <taxon>Arthropoda</taxon>
        <taxon>Chelicerata</taxon>
        <taxon>Arachnida</taxon>
        <taxon>Araneae</taxon>
        <taxon>Araneomorphae</taxon>
        <taxon>Entelegynae</taxon>
        <taxon>Araneoidea</taxon>
        <taxon>Araneidae</taxon>
        <taxon>Araneus</taxon>
    </lineage>
</organism>
<evidence type="ECO:0000313" key="2">
    <source>
        <dbReference type="Proteomes" id="UP000499080"/>
    </source>
</evidence>
<dbReference type="AlphaFoldDB" id="A0A4Y2UUX1"/>
<name>A0A4Y2UUX1_ARAVE</name>
<dbReference type="EMBL" id="BGPR01039515">
    <property type="protein sequence ID" value="GBO15486.1"/>
    <property type="molecule type" value="Genomic_DNA"/>
</dbReference>
<dbReference type="Proteomes" id="UP000499080">
    <property type="component" value="Unassembled WGS sequence"/>
</dbReference>
<keyword evidence="2" id="KW-1185">Reference proteome</keyword>
<evidence type="ECO:0000313" key="1">
    <source>
        <dbReference type="EMBL" id="GBO15486.1"/>
    </source>
</evidence>
<gene>
    <name evidence="1" type="ORF">AVEN_89292_1</name>
</gene>
<accession>A0A4Y2UUX1</accession>
<comment type="caution">
    <text evidence="1">The sequence shown here is derived from an EMBL/GenBank/DDBJ whole genome shotgun (WGS) entry which is preliminary data.</text>
</comment>
<reference evidence="1 2" key="1">
    <citation type="journal article" date="2019" name="Sci. Rep.">
        <title>Orb-weaving spider Araneus ventricosus genome elucidates the spidroin gene catalogue.</title>
        <authorList>
            <person name="Kono N."/>
            <person name="Nakamura H."/>
            <person name="Ohtoshi R."/>
            <person name="Moran D.A.P."/>
            <person name="Shinohara A."/>
            <person name="Yoshida Y."/>
            <person name="Fujiwara M."/>
            <person name="Mori M."/>
            <person name="Tomita M."/>
            <person name="Arakawa K."/>
        </authorList>
    </citation>
    <scope>NUCLEOTIDE SEQUENCE [LARGE SCALE GENOMIC DNA]</scope>
</reference>